<evidence type="ECO:0000313" key="3">
    <source>
        <dbReference type="Proteomes" id="UP000254291"/>
    </source>
</evidence>
<organism evidence="2 3">
    <name type="scientific">Mycolicibacterium gilvum</name>
    <dbReference type="NCBI Taxonomy" id="1804"/>
    <lineage>
        <taxon>Bacteria</taxon>
        <taxon>Bacillati</taxon>
        <taxon>Actinomycetota</taxon>
        <taxon>Actinomycetes</taxon>
        <taxon>Mycobacteriales</taxon>
        <taxon>Mycobacteriaceae</taxon>
        <taxon>Mycolicibacterium</taxon>
    </lineage>
</organism>
<evidence type="ECO:0000256" key="1">
    <source>
        <dbReference type="SAM" id="MobiDB-lite"/>
    </source>
</evidence>
<accession>A0A378SGQ6</accession>
<proteinExistence type="predicted"/>
<evidence type="ECO:0000313" key="2">
    <source>
        <dbReference type="EMBL" id="STZ41900.1"/>
    </source>
</evidence>
<dbReference type="AlphaFoldDB" id="A0A378SGQ6"/>
<gene>
    <name evidence="2" type="ORF">NCTC10742_01110</name>
</gene>
<dbReference type="Proteomes" id="UP000254291">
    <property type="component" value="Unassembled WGS sequence"/>
</dbReference>
<protein>
    <submittedName>
        <fullName evidence="2">Uncharacterized protein</fullName>
    </submittedName>
</protein>
<name>A0A378SGQ6_9MYCO</name>
<sequence length="117" mass="11963">MAAPSRILARSAAMLGIASVGAVGAVAFISVGAGTAGADVKTMPPRPIVTSRQASENSVVRINDMGAARGISEARLSDTHGVVHAQGEVRDSVKAVQGSKSRPFRGIFPLGPKIGEW</sequence>
<reference evidence="2 3" key="1">
    <citation type="submission" date="2018-06" db="EMBL/GenBank/DDBJ databases">
        <authorList>
            <consortium name="Pathogen Informatics"/>
            <person name="Doyle S."/>
        </authorList>
    </citation>
    <scope>NUCLEOTIDE SEQUENCE [LARGE SCALE GENOMIC DNA]</scope>
    <source>
        <strain evidence="2 3">NCTC10742</strain>
    </source>
</reference>
<dbReference type="EMBL" id="UGQM01000001">
    <property type="protein sequence ID" value="STZ41900.1"/>
    <property type="molecule type" value="Genomic_DNA"/>
</dbReference>
<feature type="region of interest" description="Disordered" evidence="1">
    <location>
        <begin position="36"/>
        <end position="55"/>
    </location>
</feature>
<dbReference type="RefSeq" id="WP_115326716.1">
    <property type="nucleotide sequence ID" value="NZ_JACKST010000060.1"/>
</dbReference>